<dbReference type="GO" id="GO:0005925">
    <property type="term" value="C:focal adhesion"/>
    <property type="evidence" value="ECO:0007669"/>
    <property type="project" value="TreeGrafter"/>
</dbReference>
<dbReference type="SUPFAM" id="SSF103575">
    <property type="entry name" value="Plexin repeat"/>
    <property type="match status" value="1"/>
</dbReference>
<dbReference type="Gene3D" id="1.20.5.100">
    <property type="entry name" value="Cytochrome c1, transmembrane anchor, C-terminal"/>
    <property type="match status" value="1"/>
</dbReference>
<dbReference type="Gene3D" id="2.60.40.1510">
    <property type="entry name" value="ntegrin, alpha v. Chain A, domain 3"/>
    <property type="match status" value="1"/>
</dbReference>
<dbReference type="InterPro" id="IPR057073">
    <property type="entry name" value="EGF_integrin_2"/>
</dbReference>
<evidence type="ECO:0000256" key="15">
    <source>
        <dbReference type="ARBA" id="ARBA00023180"/>
    </source>
</evidence>
<dbReference type="GO" id="GO:0043005">
    <property type="term" value="C:neuron projection"/>
    <property type="evidence" value="ECO:0007669"/>
    <property type="project" value="UniProtKB-ARBA"/>
</dbReference>
<comment type="similarity">
    <text evidence="2 16">Belongs to the integrin beta chain family.</text>
</comment>
<evidence type="ECO:0000256" key="4">
    <source>
        <dbReference type="ARBA" id="ARBA00022536"/>
    </source>
</evidence>
<dbReference type="OrthoDB" id="410592at2759"/>
<dbReference type="GO" id="GO:0030016">
    <property type="term" value="C:myofibril"/>
    <property type="evidence" value="ECO:0007669"/>
    <property type="project" value="UniProtKB-ARBA"/>
</dbReference>
<keyword evidence="3" id="KW-1003">Cell membrane</keyword>
<dbReference type="SMART" id="SM00187">
    <property type="entry name" value="INB"/>
    <property type="match status" value="1"/>
</dbReference>
<dbReference type="InterPro" id="IPR036465">
    <property type="entry name" value="vWFA_dom_sf"/>
</dbReference>
<evidence type="ECO:0000256" key="10">
    <source>
        <dbReference type="ARBA" id="ARBA00022989"/>
    </source>
</evidence>
<dbReference type="Gene3D" id="3.40.50.410">
    <property type="entry name" value="von Willebrand factor, type A domain"/>
    <property type="match status" value="1"/>
</dbReference>
<dbReference type="FunFam" id="2.10.25.10:FF:000304">
    <property type="entry name" value="Integrin beta"/>
    <property type="match status" value="1"/>
</dbReference>
<keyword evidence="15" id="KW-0325">Glycoprotein</keyword>
<dbReference type="FunFam" id="3.40.50.410:FF:000002">
    <property type="entry name" value="Integrin beta"/>
    <property type="match status" value="1"/>
</dbReference>
<dbReference type="GO" id="GO:0008305">
    <property type="term" value="C:integrin complex"/>
    <property type="evidence" value="ECO:0007669"/>
    <property type="project" value="TreeGrafter"/>
</dbReference>
<dbReference type="InterPro" id="IPR033760">
    <property type="entry name" value="Integrin_beta_N"/>
</dbReference>
<reference evidence="17" key="2">
    <citation type="submission" date="2015-10" db="EMBL/GenBank/DDBJ databases">
        <authorList>
            <person name="Gilbert D.G."/>
        </authorList>
    </citation>
    <scope>NUCLEOTIDE SEQUENCE</scope>
</reference>
<dbReference type="SUPFAM" id="SSF57196">
    <property type="entry name" value="EGF/Laminin"/>
    <property type="match status" value="1"/>
</dbReference>
<dbReference type="Pfam" id="PF17205">
    <property type="entry name" value="PSI_integrin"/>
    <property type="match status" value="1"/>
</dbReference>
<keyword evidence="12" id="KW-0472">Membrane</keyword>
<evidence type="ECO:0000256" key="1">
    <source>
        <dbReference type="ARBA" id="ARBA00004591"/>
    </source>
</evidence>
<evidence type="ECO:0000313" key="17">
    <source>
        <dbReference type="EMBL" id="JAI70394.1"/>
    </source>
</evidence>
<dbReference type="PANTHER" id="PTHR10082:SF60">
    <property type="entry name" value="INTEGRIN BETA-PS"/>
    <property type="match status" value="1"/>
</dbReference>
<dbReference type="GO" id="GO:0030334">
    <property type="term" value="P:regulation of cell migration"/>
    <property type="evidence" value="ECO:0007669"/>
    <property type="project" value="UniProtKB-ARBA"/>
</dbReference>
<dbReference type="InterPro" id="IPR057243">
    <property type="entry name" value="Integrin_I-EGF_CS"/>
</dbReference>
<dbReference type="Gene3D" id="2.10.25.10">
    <property type="entry name" value="Laminin"/>
    <property type="match status" value="4"/>
</dbReference>
<evidence type="ECO:0000256" key="6">
    <source>
        <dbReference type="ARBA" id="ARBA00022692"/>
    </source>
</evidence>
<evidence type="ECO:0000256" key="13">
    <source>
        <dbReference type="ARBA" id="ARBA00023157"/>
    </source>
</evidence>
<keyword evidence="13" id="KW-1015">Disulfide bond</keyword>
<dbReference type="Pfam" id="PF00362">
    <property type="entry name" value="Integrin_beta"/>
    <property type="match status" value="1"/>
</dbReference>
<evidence type="ECO:0000256" key="7">
    <source>
        <dbReference type="ARBA" id="ARBA00022729"/>
    </source>
</evidence>
<evidence type="ECO:0000256" key="8">
    <source>
        <dbReference type="ARBA" id="ARBA00022737"/>
    </source>
</evidence>
<dbReference type="GO" id="GO:0007229">
    <property type="term" value="P:integrin-mediated signaling pathway"/>
    <property type="evidence" value="ECO:0007669"/>
    <property type="project" value="UniProtKB-KW"/>
</dbReference>
<dbReference type="SMART" id="SM01242">
    <property type="entry name" value="Integrin_B_tail"/>
    <property type="match status" value="1"/>
</dbReference>
<dbReference type="RefSeq" id="XP_045025979.1">
    <property type="nucleotide sequence ID" value="XM_045170044.1"/>
</dbReference>
<dbReference type="SUPFAM" id="SSF69687">
    <property type="entry name" value="Integrin beta tail domain"/>
    <property type="match status" value="1"/>
</dbReference>
<dbReference type="InterPro" id="IPR036349">
    <property type="entry name" value="Integrin_bsu_tail_dom_sf"/>
</dbReference>
<dbReference type="PROSITE" id="PS52047">
    <property type="entry name" value="I_EGF_2"/>
    <property type="match status" value="2"/>
</dbReference>
<dbReference type="FunFam" id="1.20.5.100:FF:000002">
    <property type="entry name" value="Integrin beta"/>
    <property type="match status" value="1"/>
</dbReference>
<dbReference type="GO" id="GO:0007160">
    <property type="term" value="P:cell-matrix adhesion"/>
    <property type="evidence" value="ECO:0007669"/>
    <property type="project" value="TreeGrafter"/>
</dbReference>
<comment type="subcellular location">
    <subcellularLocation>
        <location evidence="16">Cell membrane</location>
        <topology evidence="16">Single-pass type I membrane protein</topology>
    </subcellularLocation>
    <subcellularLocation>
        <location evidence="1">Lateral cell membrane</location>
        <topology evidence="1">Single-pass type I membrane protein</topology>
    </subcellularLocation>
</comment>
<dbReference type="InterPro" id="IPR002369">
    <property type="entry name" value="Integrin_bsu_VWA"/>
</dbReference>
<dbReference type="GO" id="GO:0009986">
    <property type="term" value="C:cell surface"/>
    <property type="evidence" value="ECO:0007669"/>
    <property type="project" value="TreeGrafter"/>
</dbReference>
<dbReference type="GO" id="GO:0005178">
    <property type="term" value="F:integrin binding"/>
    <property type="evidence" value="ECO:0007669"/>
    <property type="project" value="TreeGrafter"/>
</dbReference>
<dbReference type="AlphaFoldDB" id="A0A0P5IU01"/>
<dbReference type="GO" id="GO:1902903">
    <property type="term" value="P:regulation of supramolecular fiber organization"/>
    <property type="evidence" value="ECO:0007669"/>
    <property type="project" value="UniProtKB-ARBA"/>
</dbReference>
<protein>
    <recommendedName>
        <fullName evidence="16">Integrin beta</fullName>
    </recommendedName>
</protein>
<dbReference type="GO" id="GO:0110020">
    <property type="term" value="P:regulation of actomyosin structure organization"/>
    <property type="evidence" value="ECO:0007669"/>
    <property type="project" value="UniProtKB-ARBA"/>
</dbReference>
<dbReference type="GO" id="GO:0055002">
    <property type="term" value="P:striated muscle cell development"/>
    <property type="evidence" value="ECO:0007669"/>
    <property type="project" value="UniProtKB-ARBA"/>
</dbReference>
<dbReference type="GO" id="GO:0002164">
    <property type="term" value="P:larval development"/>
    <property type="evidence" value="ECO:0007669"/>
    <property type="project" value="UniProtKB-ARBA"/>
</dbReference>
<keyword evidence="9 16" id="KW-0130">Cell adhesion</keyword>
<evidence type="ECO:0000256" key="16">
    <source>
        <dbReference type="RuleBase" id="RU000633"/>
    </source>
</evidence>
<evidence type="ECO:0000256" key="14">
    <source>
        <dbReference type="ARBA" id="ARBA00023170"/>
    </source>
</evidence>
<organism evidence="17">
    <name type="scientific">Daphnia magna</name>
    <dbReference type="NCBI Taxonomy" id="35525"/>
    <lineage>
        <taxon>Eukaryota</taxon>
        <taxon>Metazoa</taxon>
        <taxon>Ecdysozoa</taxon>
        <taxon>Arthropoda</taxon>
        <taxon>Crustacea</taxon>
        <taxon>Branchiopoda</taxon>
        <taxon>Diplostraca</taxon>
        <taxon>Cladocera</taxon>
        <taxon>Anomopoda</taxon>
        <taxon>Daphniidae</taxon>
        <taxon>Daphnia</taxon>
    </lineage>
</organism>
<dbReference type="InterPro" id="IPR032695">
    <property type="entry name" value="Integrin_dom_sf"/>
</dbReference>
<dbReference type="GO" id="GO:0007157">
    <property type="term" value="P:heterophilic cell-cell adhesion via plasma membrane cell adhesion molecules"/>
    <property type="evidence" value="ECO:0007669"/>
    <property type="project" value="UniProtKB-ARBA"/>
</dbReference>
<keyword evidence="5" id="KW-0597">Phosphoprotein</keyword>
<keyword evidence="7" id="KW-0732">Signal</keyword>
<dbReference type="InterPro" id="IPR015812">
    <property type="entry name" value="Integrin_bsu"/>
</dbReference>
<dbReference type="InterPro" id="IPR014836">
    <property type="entry name" value="Integrin_bsu_cyt_dom"/>
</dbReference>
<dbReference type="EMBL" id="GDIP01253007">
    <property type="protein sequence ID" value="JAI70394.1"/>
    <property type="molecule type" value="Transcribed_RNA"/>
</dbReference>
<dbReference type="CTD" id="44885"/>
<dbReference type="KEGG" id="dmk:116916643"/>
<evidence type="ECO:0000256" key="11">
    <source>
        <dbReference type="ARBA" id="ARBA00023037"/>
    </source>
</evidence>
<dbReference type="GO" id="GO:0051130">
    <property type="term" value="P:positive regulation of cellular component organization"/>
    <property type="evidence" value="ECO:0007669"/>
    <property type="project" value="UniProtKB-ARBA"/>
</dbReference>
<evidence type="ECO:0000256" key="2">
    <source>
        <dbReference type="ARBA" id="ARBA00007449"/>
    </source>
</evidence>
<dbReference type="Pfam" id="PF23105">
    <property type="entry name" value="EGF_integrin"/>
    <property type="match status" value="2"/>
</dbReference>
<dbReference type="FunFam" id="4.10.1240.30:FF:000005">
    <property type="entry name" value="Integrin beta"/>
    <property type="match status" value="1"/>
</dbReference>
<dbReference type="GO" id="GO:0033627">
    <property type="term" value="P:cell adhesion mediated by integrin"/>
    <property type="evidence" value="ECO:0007669"/>
    <property type="project" value="TreeGrafter"/>
</dbReference>
<keyword evidence="4" id="KW-0245">EGF-like domain</keyword>
<dbReference type="RefSeq" id="XP_045025981.1">
    <property type="nucleotide sequence ID" value="XM_045170046.1"/>
</dbReference>
<dbReference type="GO" id="GO:0036477">
    <property type="term" value="C:somatodendritic compartment"/>
    <property type="evidence" value="ECO:0007669"/>
    <property type="project" value="UniProtKB-ARBA"/>
</dbReference>
<sequence length="815" mass="89729">MRFSLGSWCIFPLVAGLVLAINYAAAQQRGSSADSNPCVSKLNCSECIRTPTCAWCAQHDFGAAEGGRLPRCNQQNKYIDGPLAGQCRLEDIVNPDSEFRAILDLALSKAKSGIDLEGTEGRDAVQIKPQRVSLKLRINEAYDMHMQYAQAEDYPVDLYYLMDLSKSMEDDKDKLSELGNLLAERMQSITSNFRLGFGSFVDKVVMPYVSTVPAKLLEPCDGCKAPYGFKNHMPLSLNSTMFSSQVRKAAVSGNLDAPEGGFDAIMQAIVCKERIGWRDRARRLLVFSTDASFHYAGDGKLGGIVKPNDGLCHLNNDGGYTHSTTQDYPSVSQINQKVKESSVNLIFAVTKEQYHIYEQLNKHVEGASCGVLSNDSSNVVELVQEQYNKITSSVEMKDNATGAVKVTYFSNCLGNGPMVQTNKCDGLKVGTVVNFTARIELSGCPIDPKEWRQLFQIYPVGINESLVVDLQMLCDCDCERPGNLGYISNADQCNGGGDLKCGICHCDDSHSGRFCECDSNTAVLGDHEASCRSDNTSDILCNDRGTCVCGVCECQPRPNPTEIITGQFCECDNFSCDYYNGLPCAGSDHGTCECGKCVCKPGWKGSDCSCRDSIDTCIPPRGGEICSGKGDCVCGECQCFEEDGGRYSGKYCEECPTCPSKCPEYTPCIQCQVFESGKLTKEECANCSFTPVEVDVVKEEFPSDRQCWFYDDDDCRVTFVYGYDDEGEFVVRVQKTKECPPVLNILGIILGVIGAVVAIGFALLLLWKLFTVIHDRREFARFEKERQMAKWDTGENPIYKQATSTFKNPTYGGKQ</sequence>
<keyword evidence="6 16" id="KW-0812">Transmembrane</keyword>
<dbReference type="GeneID" id="116916643"/>
<dbReference type="PANTHER" id="PTHR10082">
    <property type="entry name" value="INTEGRIN BETA SUBUNIT"/>
    <property type="match status" value="1"/>
</dbReference>
<proteinExistence type="inferred from homology"/>
<dbReference type="GO" id="GO:0016477">
    <property type="term" value="P:cell migration"/>
    <property type="evidence" value="ECO:0007669"/>
    <property type="project" value="TreeGrafter"/>
</dbReference>
<dbReference type="PRINTS" id="PR01186">
    <property type="entry name" value="INTEGRINB"/>
</dbReference>
<dbReference type="GO" id="GO:0048513">
    <property type="term" value="P:animal organ development"/>
    <property type="evidence" value="ECO:0007669"/>
    <property type="project" value="UniProtKB-ARBA"/>
</dbReference>
<dbReference type="SUPFAM" id="SSF69179">
    <property type="entry name" value="Integrin domains"/>
    <property type="match status" value="1"/>
</dbReference>
<evidence type="ECO:0000256" key="12">
    <source>
        <dbReference type="ARBA" id="ARBA00023136"/>
    </source>
</evidence>
<dbReference type="Pfam" id="PF08725">
    <property type="entry name" value="Integrin_b_cyt"/>
    <property type="match status" value="1"/>
</dbReference>
<dbReference type="PROSITE" id="PS00243">
    <property type="entry name" value="I_EGF_1"/>
    <property type="match status" value="1"/>
</dbReference>
<keyword evidence="10" id="KW-1133">Transmembrane helix</keyword>
<name>A0A0P5IU01_9CRUS</name>
<dbReference type="SMART" id="SM01241">
    <property type="entry name" value="Integrin_b_cyt"/>
    <property type="match status" value="1"/>
</dbReference>
<dbReference type="PIRSF" id="PIRSF002512">
    <property type="entry name" value="Integrin_B"/>
    <property type="match status" value="1"/>
</dbReference>
<dbReference type="GO" id="GO:0051094">
    <property type="term" value="P:positive regulation of developmental process"/>
    <property type="evidence" value="ECO:0007669"/>
    <property type="project" value="UniProtKB-ARBA"/>
</dbReference>
<dbReference type="Pfam" id="PF07965">
    <property type="entry name" value="Integrin_B_tail"/>
    <property type="match status" value="1"/>
</dbReference>
<dbReference type="Gene3D" id="4.10.1240.30">
    <property type="match status" value="1"/>
</dbReference>
<evidence type="ECO:0000256" key="3">
    <source>
        <dbReference type="ARBA" id="ARBA00022475"/>
    </source>
</evidence>
<dbReference type="InterPro" id="IPR012896">
    <property type="entry name" value="Integrin_bsu_tail"/>
</dbReference>
<keyword evidence="8" id="KW-0677">Repeat</keyword>
<accession>A0A0P5IU01</accession>
<reference evidence="17" key="1">
    <citation type="submission" date="2015-10" db="EMBL/GenBank/DDBJ databases">
        <title>Daphnia magna gene sets from two clonal populations assembled and annotated with EvidentialGene.</title>
        <authorList>
            <person name="Gilbert D."/>
            <person name="Podicheti R."/>
            <person name="Orsini L."/>
            <person name="Colbourne J."/>
            <person name="Pfrender M."/>
        </authorList>
    </citation>
    <scope>NUCLEOTIDE SEQUENCE</scope>
</reference>
<dbReference type="GO" id="GO:0016328">
    <property type="term" value="C:lateral plasma membrane"/>
    <property type="evidence" value="ECO:0007669"/>
    <property type="project" value="UniProtKB-SubCell"/>
</dbReference>
<evidence type="ECO:0000256" key="5">
    <source>
        <dbReference type="ARBA" id="ARBA00022553"/>
    </source>
</evidence>
<dbReference type="FunFam" id="2.10.25.10:FF:000098">
    <property type="entry name" value="Integrin beta"/>
    <property type="match status" value="1"/>
</dbReference>
<keyword evidence="11 16" id="KW-0401">Integrin</keyword>
<dbReference type="SUPFAM" id="SSF53300">
    <property type="entry name" value="vWA-like"/>
    <property type="match status" value="1"/>
</dbReference>
<evidence type="ECO:0000256" key="9">
    <source>
        <dbReference type="ARBA" id="ARBA00022889"/>
    </source>
</evidence>
<keyword evidence="14" id="KW-0675">Receptor</keyword>
<dbReference type="FunFam" id="2.10.25.10:FF:000155">
    <property type="entry name" value="Integrin beta"/>
    <property type="match status" value="1"/>
</dbReference>
<dbReference type="GO" id="GO:0042592">
    <property type="term" value="P:homeostatic process"/>
    <property type="evidence" value="ECO:0007669"/>
    <property type="project" value="UniProtKB-ARBA"/>
</dbReference>